<feature type="coiled-coil region" evidence="4">
    <location>
        <begin position="144"/>
        <end position="178"/>
    </location>
</feature>
<gene>
    <name evidence="5" type="ORF">H4R34_000827</name>
</gene>
<evidence type="ECO:0000313" key="6">
    <source>
        <dbReference type="Proteomes" id="UP001151582"/>
    </source>
</evidence>
<name>A0A9W8B5J3_9FUNG</name>
<dbReference type="OrthoDB" id="6375174at2759"/>
<dbReference type="PANTHER" id="PTHR12409:SF0">
    <property type="entry name" value="PREFOLDIN SUBUNIT 3"/>
    <property type="match status" value="1"/>
</dbReference>
<organism evidence="5 6">
    <name type="scientific">Dimargaris verticillata</name>
    <dbReference type="NCBI Taxonomy" id="2761393"/>
    <lineage>
        <taxon>Eukaryota</taxon>
        <taxon>Fungi</taxon>
        <taxon>Fungi incertae sedis</taxon>
        <taxon>Zoopagomycota</taxon>
        <taxon>Kickxellomycotina</taxon>
        <taxon>Dimargaritomycetes</taxon>
        <taxon>Dimargaritales</taxon>
        <taxon>Dimargaritaceae</taxon>
        <taxon>Dimargaris</taxon>
    </lineage>
</organism>
<dbReference type="EMBL" id="JANBQB010000028">
    <property type="protein sequence ID" value="KAJ1984173.1"/>
    <property type="molecule type" value="Genomic_DNA"/>
</dbReference>
<evidence type="ECO:0000256" key="3">
    <source>
        <dbReference type="PIRNR" id="PIRNR016396"/>
    </source>
</evidence>
<dbReference type="PANTHER" id="PTHR12409">
    <property type="entry name" value="PREFOLDIN SUBUNIT 3"/>
    <property type="match status" value="1"/>
</dbReference>
<keyword evidence="4" id="KW-0175">Coiled coil</keyword>
<dbReference type="InterPro" id="IPR016655">
    <property type="entry name" value="PFD3"/>
</dbReference>
<dbReference type="GO" id="GO:0007021">
    <property type="term" value="P:tubulin complex assembly"/>
    <property type="evidence" value="ECO:0007669"/>
    <property type="project" value="TreeGrafter"/>
</dbReference>
<dbReference type="CDD" id="cd23156">
    <property type="entry name" value="Prefoldin_3"/>
    <property type="match status" value="1"/>
</dbReference>
<dbReference type="GO" id="GO:0005737">
    <property type="term" value="C:cytoplasm"/>
    <property type="evidence" value="ECO:0007669"/>
    <property type="project" value="TreeGrafter"/>
</dbReference>
<dbReference type="PIRSF" id="PIRSF016396">
    <property type="entry name" value="Prefoldin_subunit_3"/>
    <property type="match status" value="1"/>
</dbReference>
<comment type="similarity">
    <text evidence="1 3">Belongs to the prefoldin subunit alpha family.</text>
</comment>
<proteinExistence type="inferred from homology"/>
<comment type="caution">
    <text evidence="5">The sequence shown here is derived from an EMBL/GenBank/DDBJ whole genome shotgun (WGS) entry which is preliminary data.</text>
</comment>
<dbReference type="GO" id="GO:0006457">
    <property type="term" value="P:protein folding"/>
    <property type="evidence" value="ECO:0007669"/>
    <property type="project" value="UniProtKB-UniRule"/>
</dbReference>
<dbReference type="Pfam" id="PF02996">
    <property type="entry name" value="Prefoldin"/>
    <property type="match status" value="1"/>
</dbReference>
<dbReference type="Gene3D" id="1.10.287.370">
    <property type="match status" value="1"/>
</dbReference>
<dbReference type="InterPro" id="IPR009053">
    <property type="entry name" value="Prefoldin"/>
</dbReference>
<comment type="subunit">
    <text evidence="3">Heterohexamer of two PFD-alpha type and four PFD-beta type subunits.</text>
</comment>
<dbReference type="InterPro" id="IPR004127">
    <property type="entry name" value="Prefoldin_subunit_alpha"/>
</dbReference>
<keyword evidence="2 3" id="KW-0143">Chaperone</keyword>
<reference evidence="5" key="1">
    <citation type="submission" date="2022-07" db="EMBL/GenBank/DDBJ databases">
        <title>Phylogenomic reconstructions and comparative analyses of Kickxellomycotina fungi.</title>
        <authorList>
            <person name="Reynolds N.K."/>
            <person name="Stajich J.E."/>
            <person name="Barry K."/>
            <person name="Grigoriev I.V."/>
            <person name="Crous P."/>
            <person name="Smith M.E."/>
        </authorList>
    </citation>
    <scope>NUCLEOTIDE SEQUENCE</scope>
    <source>
        <strain evidence="5">RSA 567</strain>
    </source>
</reference>
<dbReference type="AlphaFoldDB" id="A0A9W8B5J3"/>
<dbReference type="GO" id="GO:0016272">
    <property type="term" value="C:prefoldin complex"/>
    <property type="evidence" value="ECO:0007669"/>
    <property type="project" value="UniProtKB-UniRule"/>
</dbReference>
<sequence length="202" mass="23586">MDNNPRGIPKAPFIDDVEAYVSKNESVEVSLKKFSETLSKYRFMENNMLQRRKTLESKIPEIEKTLAMVDFLIAKQVISEVGFEGLGLKFYHIVYTLQDSDEPIRTRFELHDTCYARADIETTDRVYLWLGANVMLEYPLDDAKTLLQEKLEKAQTSLNHSKEDAEFLREQITTMEVNTARFYNWDVKKRQETRVANEEDAA</sequence>
<dbReference type="Proteomes" id="UP001151582">
    <property type="component" value="Unassembled WGS sequence"/>
</dbReference>
<comment type="function">
    <text evidence="3">Binds specifically to cytosolic chaperonin (c-CPN) and transfers target proteins to it. Binds to nascent polypeptide chain and promotes folding in an environment in which there are many competing pathways for nonnative proteins.</text>
</comment>
<evidence type="ECO:0000256" key="1">
    <source>
        <dbReference type="ARBA" id="ARBA00010048"/>
    </source>
</evidence>
<keyword evidence="6" id="KW-1185">Reference proteome</keyword>
<evidence type="ECO:0000256" key="2">
    <source>
        <dbReference type="ARBA" id="ARBA00023186"/>
    </source>
</evidence>
<protein>
    <recommendedName>
        <fullName evidence="3">Prefoldin subunit 3</fullName>
    </recommendedName>
</protein>
<evidence type="ECO:0000313" key="5">
    <source>
        <dbReference type="EMBL" id="KAJ1984173.1"/>
    </source>
</evidence>
<dbReference type="GO" id="GO:0007017">
    <property type="term" value="P:microtubule-based process"/>
    <property type="evidence" value="ECO:0007669"/>
    <property type="project" value="TreeGrafter"/>
</dbReference>
<evidence type="ECO:0000256" key="4">
    <source>
        <dbReference type="SAM" id="Coils"/>
    </source>
</evidence>
<accession>A0A9W8B5J3</accession>
<dbReference type="SUPFAM" id="SSF46579">
    <property type="entry name" value="Prefoldin"/>
    <property type="match status" value="1"/>
</dbReference>
<dbReference type="GO" id="GO:0015631">
    <property type="term" value="F:tubulin binding"/>
    <property type="evidence" value="ECO:0007669"/>
    <property type="project" value="TreeGrafter"/>
</dbReference>